<dbReference type="OrthoDB" id="3350617at2"/>
<dbReference type="RefSeq" id="WP_106128855.1">
    <property type="nucleotide sequence ID" value="NZ_PVZG01000012.1"/>
</dbReference>
<dbReference type="AlphaFoldDB" id="A0A2T0RWW7"/>
<accession>A0A2T0RWW7</accession>
<organism evidence="1 2">
    <name type="scientific">Pseudosporangium ferrugineum</name>
    <dbReference type="NCBI Taxonomy" id="439699"/>
    <lineage>
        <taxon>Bacteria</taxon>
        <taxon>Bacillati</taxon>
        <taxon>Actinomycetota</taxon>
        <taxon>Actinomycetes</taxon>
        <taxon>Micromonosporales</taxon>
        <taxon>Micromonosporaceae</taxon>
        <taxon>Pseudosporangium</taxon>
    </lineage>
</organism>
<proteinExistence type="predicted"/>
<keyword evidence="2" id="KW-1185">Reference proteome</keyword>
<dbReference type="Proteomes" id="UP000239209">
    <property type="component" value="Unassembled WGS sequence"/>
</dbReference>
<gene>
    <name evidence="1" type="ORF">CLV70_11213</name>
</gene>
<comment type="caution">
    <text evidence="1">The sequence shown here is derived from an EMBL/GenBank/DDBJ whole genome shotgun (WGS) entry which is preliminary data.</text>
</comment>
<sequence>MTVLGRVSTRVHRLVLDHGTGRTTGARLRDGAFGLVSRAADVRPDAALVSYDAGGGQLGWLPLFRRGDRPEPCYTGPDGAVLYGRPGPDCRPAERWGR</sequence>
<evidence type="ECO:0000313" key="1">
    <source>
        <dbReference type="EMBL" id="PRY25647.1"/>
    </source>
</evidence>
<dbReference type="EMBL" id="PVZG01000012">
    <property type="protein sequence ID" value="PRY25647.1"/>
    <property type="molecule type" value="Genomic_DNA"/>
</dbReference>
<evidence type="ECO:0000313" key="2">
    <source>
        <dbReference type="Proteomes" id="UP000239209"/>
    </source>
</evidence>
<name>A0A2T0RWW7_9ACTN</name>
<protein>
    <submittedName>
        <fullName evidence="1">Uncharacterized protein</fullName>
    </submittedName>
</protein>
<reference evidence="1 2" key="1">
    <citation type="submission" date="2018-03" db="EMBL/GenBank/DDBJ databases">
        <title>Genomic Encyclopedia of Archaeal and Bacterial Type Strains, Phase II (KMG-II): from individual species to whole genera.</title>
        <authorList>
            <person name="Goeker M."/>
        </authorList>
    </citation>
    <scope>NUCLEOTIDE SEQUENCE [LARGE SCALE GENOMIC DNA]</scope>
    <source>
        <strain evidence="1 2">DSM 45348</strain>
    </source>
</reference>